<dbReference type="GO" id="GO:0006623">
    <property type="term" value="P:protein targeting to vacuole"/>
    <property type="evidence" value="ECO:0007669"/>
    <property type="project" value="TreeGrafter"/>
</dbReference>
<keyword evidence="2" id="KW-0813">Transport</keyword>
<dbReference type="InterPro" id="IPR026847">
    <property type="entry name" value="VPS13"/>
</dbReference>
<evidence type="ECO:0000256" key="1">
    <source>
        <dbReference type="ARBA" id="ARBA00006545"/>
    </source>
</evidence>
<dbReference type="GO" id="GO:0006869">
    <property type="term" value="P:lipid transport"/>
    <property type="evidence" value="ECO:0007669"/>
    <property type="project" value="UniProtKB-KW"/>
</dbReference>
<protein>
    <recommendedName>
        <fullName evidence="11">Vacuolar protein sorting-associated protein 13</fullName>
    </recommendedName>
</protein>
<dbReference type="Pfam" id="PF25036">
    <property type="entry name" value="VPS13_VAB"/>
    <property type="match status" value="1"/>
</dbReference>
<dbReference type="EMBL" id="CAJGYM010000004">
    <property type="protein sequence ID" value="CAD6186300.1"/>
    <property type="molecule type" value="Genomic_DNA"/>
</dbReference>
<evidence type="ECO:0000256" key="5">
    <source>
        <dbReference type="SAM" id="MobiDB-lite"/>
    </source>
</evidence>
<dbReference type="Pfam" id="PF12624">
    <property type="entry name" value="VPS13_N"/>
    <property type="match status" value="1"/>
</dbReference>
<comment type="similarity">
    <text evidence="1">Belongs to the VPS13 family.</text>
</comment>
<evidence type="ECO:0000259" key="6">
    <source>
        <dbReference type="Pfam" id="PF12624"/>
    </source>
</evidence>
<evidence type="ECO:0000313" key="9">
    <source>
        <dbReference type="EMBL" id="CAD6186300.1"/>
    </source>
</evidence>
<gene>
    <name evidence="9" type="ORF">CAUJ_LOCUS2219</name>
</gene>
<keyword evidence="3" id="KW-0445">Lipid transport</keyword>
<evidence type="ECO:0000259" key="8">
    <source>
        <dbReference type="Pfam" id="PF25036"/>
    </source>
</evidence>
<evidence type="ECO:0000259" key="7">
    <source>
        <dbReference type="Pfam" id="PF25033"/>
    </source>
</evidence>
<organism evidence="9 10">
    <name type="scientific">Caenorhabditis auriculariae</name>
    <dbReference type="NCBI Taxonomy" id="2777116"/>
    <lineage>
        <taxon>Eukaryota</taxon>
        <taxon>Metazoa</taxon>
        <taxon>Ecdysozoa</taxon>
        <taxon>Nematoda</taxon>
        <taxon>Chromadorea</taxon>
        <taxon>Rhabditida</taxon>
        <taxon>Rhabditina</taxon>
        <taxon>Rhabditomorpha</taxon>
        <taxon>Rhabditoidea</taxon>
        <taxon>Rhabditidae</taxon>
        <taxon>Peloderinae</taxon>
        <taxon>Caenorhabditis</taxon>
    </lineage>
</organism>
<feature type="coiled-coil region" evidence="4">
    <location>
        <begin position="388"/>
        <end position="422"/>
    </location>
</feature>
<evidence type="ECO:0000313" key="10">
    <source>
        <dbReference type="Proteomes" id="UP000835052"/>
    </source>
</evidence>
<dbReference type="OrthoDB" id="428159at2759"/>
<dbReference type="InterPro" id="IPR026854">
    <property type="entry name" value="VPS13_N"/>
</dbReference>
<feature type="domain" description="VPS13-like middle region" evidence="7">
    <location>
        <begin position="1049"/>
        <end position="1865"/>
    </location>
</feature>
<feature type="region of interest" description="Disordered" evidence="5">
    <location>
        <begin position="1329"/>
        <end position="1387"/>
    </location>
</feature>
<dbReference type="PANTHER" id="PTHR16166:SF93">
    <property type="entry name" value="INTERMEMBRANE LIPID TRANSFER PROTEIN VPS13"/>
    <property type="match status" value="1"/>
</dbReference>
<dbReference type="GO" id="GO:0045053">
    <property type="term" value="P:protein retention in Golgi apparatus"/>
    <property type="evidence" value="ECO:0007669"/>
    <property type="project" value="TreeGrafter"/>
</dbReference>
<evidence type="ECO:0000256" key="3">
    <source>
        <dbReference type="ARBA" id="ARBA00023055"/>
    </source>
</evidence>
<dbReference type="InterPro" id="IPR056747">
    <property type="entry name" value="VPS13-like_M"/>
</dbReference>
<reference evidence="9" key="1">
    <citation type="submission" date="2020-10" db="EMBL/GenBank/DDBJ databases">
        <authorList>
            <person name="Kikuchi T."/>
        </authorList>
    </citation>
    <scope>NUCLEOTIDE SEQUENCE</scope>
    <source>
        <strain evidence="9">NKZ352</strain>
    </source>
</reference>
<keyword evidence="10" id="KW-1185">Reference proteome</keyword>
<dbReference type="Pfam" id="PF25033">
    <property type="entry name" value="VPS13_M"/>
    <property type="match status" value="1"/>
</dbReference>
<feature type="domain" description="Chorein N-terminal" evidence="6">
    <location>
        <begin position="2"/>
        <end position="834"/>
    </location>
</feature>
<comment type="caution">
    <text evidence="9">The sequence shown here is derived from an EMBL/GenBank/DDBJ whole genome shotgun (WGS) entry which is preliminary data.</text>
</comment>
<feature type="compositionally biased region" description="Basic and acidic residues" evidence="5">
    <location>
        <begin position="1368"/>
        <end position="1377"/>
    </location>
</feature>
<dbReference type="InterPro" id="IPR009543">
    <property type="entry name" value="VPS13_VAB"/>
</dbReference>
<evidence type="ECO:0008006" key="11">
    <source>
        <dbReference type="Google" id="ProtNLM"/>
    </source>
</evidence>
<evidence type="ECO:0000256" key="2">
    <source>
        <dbReference type="ARBA" id="ARBA00022448"/>
    </source>
</evidence>
<sequence length="2766" mass="312575">MVFESLVADLLNRFLGDFVDNLDSSQLNIGIWGGDVKLENLQVKETALDDLDLPVKLKFGYLSSLILKIPWKNLYKEPVIATIDGLNLIVVPNKGVVYSEDKAMKNTQEVKQKTLDRLEQARKDRRKPKNPESDTFAEKMVAQIIKNLQVSISNIHVRFEDKYTNRHRPFAMGITLKNLEFKTTDENWRETIHKETVKIIYKLVSLENLAVYWNSDSELISDLEDKEQIRRKLQETIHDGKNVPKGYKYILEPIKMQAKLKLNQKPETDGSNWSIPKIDLGVDMQALALAIGKFQYQDVLLFLEAQERFQTAGQYLKYRPHLNEYKGHYKTWWKFAYTSILEEKVRRRRNNWSWSRMKAHRELVKNYQQAWVKHQTESSPGGSVTEIVKEAEKKLDVFNLNVARQQAELEIDRKELTRLEDKPQGWVAWGKSWFGGSGGRSGEKKDHKDITSQLQEAITPEEKAKLFEAIDYQENIPPTNYPKEYIENKFEFKLGQVAIVVDGALSLQLLHLKANVEQRPSAAAMNVCSSIQEFRMDGCGTEILRVRDTSVPWMMFMLDTNPLKGGYDQLVKLAISPVNIKYHAPAFNSAIDVFKPPESVRLNQLTTLAMSRYEEVKARSATGLAHAVENRSKLELDVQIHPARIFISEGGVYNPEKPTLLADLGLLTIVTTTQNVNESVKTDRLQSLMEQAYDRFHVKLSNVVISLAENVALAEESVHQKESRLHVLKPTGLDIELHKSSIDDLRLAKMRIIGNLPDIVVAISDQRLLMLMKLLLSIPKPEADPETKAIQELQVPAPKIKDRAKMRTIMEVEEIEEDDTQKETEQKDKKTSEQQVQVELDLKLHRIGIIVDRHGEVLCDLSVLEMACKLQMRTFDMVVTAELGSLQVSMPSFNSLDEKRKYLYLIDNVEEHGALMQLKFVQANPESPFFATEYRSTEQYFEFKFRSLNVSLHQEGVLELKKFGEELQAKINELQEKTPEEDRIEEQAKKISRKLSDSLASVASLHRQSSQTTSRSRRSTRRKESAYQPENVVVKMRVNASFDRLGLLLGNSKATDTKLAIKDIETNVRMTEKKTEVDAKLKAIVMNDCTPGAVYKKLLHVTGDEDMLRFNMTQHQRTDSERASMNPTDVDMFIKIRLAQLRFVFLNLWLCRLMAWIAPFQAEAVRAAQAAQEAAAEKAATAAQNVKQMMEESPPRIALDVLLEAPHIVVPRDSRSLDVVVLHLGKILVQNKIVGDKEFRQAVLDRMDIKLTDINFGIGVMNQEVTEVTSTCAILKPLTFTLAVQRNLTFKIAKDLPEVVVDAHLNTIEAEMSESDYETLMQMLNGNLAEGSELIPPPPPPPTLSGGESTTQTAPVVATPKSPGADSKAPKKDREADAGPPPVEHPKPRIVFHFALDKISAILYDADATPGVRDERHAFASLQLQNLKLSGKIGEDNAQTIAISLDAFTMNDERKDKTKVQHLMDKKGKDDERFLDLNFKQDSESNKQIRLKMTAFFICLNPEFLGCLTRFFTVPPTEEQREREEMMAKQQTPKTGPAQKPSGTIDQAGTITVDCDMHGVEVIVIEDPLNPETSQALILSFNVNINAQPKVMFHEVEAQRMSGAIENLTIFSSYYAEHRRKEITYEVLKPVNIQVLAHIRKTDKSTDAVLKMGDMELRMSPAIIRLLSAVSSEFSKSSAVDYDKSEGKVPAIKRNPDYWLPKIIDQRKYWFFTAPLAEEATEEDDDDEKGSKKLPMATIEKARLEFNRINFTLEAGTGAIPVPLIFLDMLVTAEAENWTSALKSNAAISIQMSYYNEALSVWEPIIEPVETEEGRFERWDLRMTVKGKGKNDLNESTPAMDIKIDADKMLNVTITKSFFGLSTKLAELFATAAKQTSPTKTRQLPGISPFVVLNESGVAVKILDSDTIKVSDSGQPIDATHGSFVDLHLKTEKREKTELERLSVDQTEVSADLRLDLLDTVRETKIGRAGKRAIPLPKVSAGGHKWMIIAETTIENGRRLVTLTSHVKVTNHMDFPMEIYSKHDTRLDLFGVIEPQQTMHLAVPLLYSPTGEIYLKPADEKYEVSFESLSWHSFEHDKRQAVRCNVESDENFQGLYIDTVVHEEKIPESLGSEVSTFHMHLYPPLDFYNVLPMDVTLEAPEKKTVVAGTNAILNVVTDGTIKMVVDYLNEPHTLEMRVPTEKKDLVVVKFVNANGGPDLLLGLHWTTEYGVQKLYLYAPFWVVNNTSKTLRHTETSGNALSNTARGCVPCGKKSAVSTLQNEEALLHLPDSNPIILPYPTTDLAKKKKARVKIEGESDWSTEFPLDTVGNAAMITCKGQGRDYDMTVDIKLCQSGLTKIVTFAPFYLISNLGKFPIEVREDAQNFWTEIPGETCVGVWPIERGKKKLMCARYKGEKEESLLFPITENIETLCHIDSDVVGLEVSVSTGEASVAVHISPFQPGMAPCLVMNNLNVPVTFGQRGYGKKTVKSNEMAMFTWSNIVAPRLLEVSAGDWHFEDKMDQNKFGDVQIDKNVRRFCYYSVFLAGRQRILLLTADLDIARSAYGSWETDNVDLQAEISLQGFGLSVVDNVVGREIIYMAISSSDILWEEEIKKGRFRPLAVKHMQELEEKYQKHLVSPNNEFEAIDTFEVNMATMIIKKKKGKEAKLRRIFGQGVWANYGKSAQRTRLHAKINHIQIDNQLDACVFPRILAVVPPPKSVVVDNTPKPFVELSLLQRQPEFSSVAEIEYGHALIQEFSVQVDQGLINAFMQFLAGEVEKKPYGVGF</sequence>
<proteinExistence type="inferred from homology"/>
<feature type="domain" description="Vacuolar protein sorting-associated protein 13 VPS13 adaptor binding" evidence="8">
    <location>
        <begin position="1942"/>
        <end position="2461"/>
    </location>
</feature>
<keyword evidence="4" id="KW-0175">Coiled coil</keyword>
<dbReference type="Proteomes" id="UP000835052">
    <property type="component" value="Unassembled WGS sequence"/>
</dbReference>
<dbReference type="PANTHER" id="PTHR16166">
    <property type="entry name" value="VACUOLAR PROTEIN SORTING-ASSOCIATED PROTEIN VPS13"/>
    <property type="match status" value="1"/>
</dbReference>
<accession>A0A8S1GYZ2</accession>
<name>A0A8S1GYZ2_9PELO</name>
<feature type="region of interest" description="Disordered" evidence="5">
    <location>
        <begin position="999"/>
        <end position="1028"/>
    </location>
</feature>
<evidence type="ECO:0000256" key="4">
    <source>
        <dbReference type="SAM" id="Coils"/>
    </source>
</evidence>